<protein>
    <submittedName>
        <fullName evidence="6">Zinc carboxypeptidase family protein</fullName>
    </submittedName>
</protein>
<dbReference type="OrthoDB" id="10253041at2759"/>
<dbReference type="GO" id="GO:0004181">
    <property type="term" value="F:metallocarboxypeptidase activity"/>
    <property type="evidence" value="ECO:0007669"/>
    <property type="project" value="InterPro"/>
</dbReference>
<dbReference type="GO" id="GO:0008270">
    <property type="term" value="F:zinc ion binding"/>
    <property type="evidence" value="ECO:0007669"/>
    <property type="project" value="InterPro"/>
</dbReference>
<dbReference type="Gene3D" id="3.40.630.10">
    <property type="entry name" value="Zn peptidases"/>
    <property type="match status" value="1"/>
</dbReference>
<comment type="similarity">
    <text evidence="2 3">Belongs to the peptidase M14 family.</text>
</comment>
<dbReference type="EMBL" id="JWZX01000744">
    <property type="protein sequence ID" value="KOO35811.1"/>
    <property type="molecule type" value="Genomic_DNA"/>
</dbReference>
<dbReference type="SUPFAM" id="SSF53187">
    <property type="entry name" value="Zn-dependent exopeptidases"/>
    <property type="match status" value="1"/>
</dbReference>
<evidence type="ECO:0000313" key="6">
    <source>
        <dbReference type="EMBL" id="KOO35811.1"/>
    </source>
</evidence>
<keyword evidence="6" id="KW-0378">Hydrolase</keyword>
<gene>
    <name evidence="6" type="ORF">Ctob_012265</name>
</gene>
<sequence length="355" mass="39357">MASRPSGAPSADREAGPTTEPKPRGPPGMQFVPLPVPIAATLPPPSSIEPLLPTPSSSEREQMLFEAQERRRALAEAGQVLNRVVYDSMVFVPASVEKVPGGALLFESRFESGNLRRAVHVNGNEYDLLLNWDHGTRGHTQWYYFCASGAKVGETYRFNIVNFCKSQSLCAAARRHPLPAAKLGHGWTRSGHEVLYYENGVIRRDRGDGKTNPNAQHSTLSFSWTAEYTGDLIYFAMCYPYSYTELRSYLARIQAEPLRARHVRRQRLALTIAGNECEMLWVTDHSSPAEAVNARPVVALSARVHPGESNASWMMQGIIDFLTGRSAEADALRRHCLFLIVPMLNPGGYVTSDDL</sequence>
<dbReference type="InterPro" id="IPR040626">
    <property type="entry name" value="Pepdidase_M14_N"/>
</dbReference>
<comment type="caution">
    <text evidence="3">Lacks conserved residue(s) required for the propagation of feature annotation.</text>
</comment>
<dbReference type="Proteomes" id="UP000037460">
    <property type="component" value="Unassembled WGS sequence"/>
</dbReference>
<comment type="caution">
    <text evidence="6">The sequence shown here is derived from an EMBL/GenBank/DDBJ whole genome shotgun (WGS) entry which is preliminary data.</text>
</comment>
<reference evidence="7" key="1">
    <citation type="journal article" date="2015" name="PLoS Genet.">
        <title>Genome Sequence and Transcriptome Analyses of Chrysochromulina tobin: Metabolic Tools for Enhanced Algal Fitness in the Prominent Order Prymnesiales (Haptophyceae).</title>
        <authorList>
            <person name="Hovde B.T."/>
            <person name="Deodato C.R."/>
            <person name="Hunsperger H.M."/>
            <person name="Ryken S.A."/>
            <person name="Yost W."/>
            <person name="Jha R.K."/>
            <person name="Patterson J."/>
            <person name="Monnat R.J. Jr."/>
            <person name="Barlow S.B."/>
            <person name="Starkenburg S.R."/>
            <person name="Cattolico R.A."/>
        </authorList>
    </citation>
    <scope>NUCLEOTIDE SEQUENCE</scope>
    <source>
        <strain evidence="7">CCMP291</strain>
    </source>
</reference>
<dbReference type="PANTHER" id="PTHR12756">
    <property type="entry name" value="CYTOSOLIC CARBOXYPEPTIDASE"/>
    <property type="match status" value="1"/>
</dbReference>
<keyword evidence="6" id="KW-0121">Carboxypeptidase</keyword>
<evidence type="ECO:0000256" key="4">
    <source>
        <dbReference type="SAM" id="MobiDB-lite"/>
    </source>
</evidence>
<feature type="region of interest" description="Disordered" evidence="4">
    <location>
        <begin position="1"/>
        <end position="38"/>
    </location>
</feature>
<keyword evidence="6" id="KW-0645">Protease</keyword>
<dbReference type="GO" id="GO:0006508">
    <property type="term" value="P:proteolysis"/>
    <property type="evidence" value="ECO:0007669"/>
    <property type="project" value="InterPro"/>
</dbReference>
<name>A0A0M0KAE1_9EUKA</name>
<dbReference type="AlphaFoldDB" id="A0A0M0KAE1"/>
<dbReference type="Pfam" id="PF00246">
    <property type="entry name" value="Peptidase_M14"/>
    <property type="match status" value="1"/>
</dbReference>
<accession>A0A0M0KAE1</accession>
<comment type="cofactor">
    <cofactor evidence="1">
        <name>Zn(2+)</name>
        <dbReference type="ChEBI" id="CHEBI:29105"/>
    </cofactor>
</comment>
<evidence type="ECO:0000313" key="7">
    <source>
        <dbReference type="Proteomes" id="UP000037460"/>
    </source>
</evidence>
<evidence type="ECO:0000256" key="2">
    <source>
        <dbReference type="ARBA" id="ARBA00005988"/>
    </source>
</evidence>
<evidence type="ECO:0000256" key="1">
    <source>
        <dbReference type="ARBA" id="ARBA00001947"/>
    </source>
</evidence>
<dbReference type="Gene3D" id="2.60.40.3120">
    <property type="match status" value="1"/>
</dbReference>
<organism evidence="6 7">
    <name type="scientific">Chrysochromulina tobinii</name>
    <dbReference type="NCBI Taxonomy" id="1460289"/>
    <lineage>
        <taxon>Eukaryota</taxon>
        <taxon>Haptista</taxon>
        <taxon>Haptophyta</taxon>
        <taxon>Prymnesiophyceae</taxon>
        <taxon>Prymnesiales</taxon>
        <taxon>Chrysochromulinaceae</taxon>
        <taxon>Chrysochromulina</taxon>
    </lineage>
</organism>
<dbReference type="PANTHER" id="PTHR12756:SF11">
    <property type="entry name" value="CYTOSOLIC CARBOXYPEPTIDASE 1"/>
    <property type="match status" value="1"/>
</dbReference>
<evidence type="ECO:0000256" key="3">
    <source>
        <dbReference type="PROSITE-ProRule" id="PRU01379"/>
    </source>
</evidence>
<evidence type="ECO:0000259" key="5">
    <source>
        <dbReference type="PROSITE" id="PS52035"/>
    </source>
</evidence>
<keyword evidence="7" id="KW-1185">Reference proteome</keyword>
<proteinExistence type="inferred from homology"/>
<dbReference type="PROSITE" id="PS52035">
    <property type="entry name" value="PEPTIDASE_M14"/>
    <property type="match status" value="1"/>
</dbReference>
<dbReference type="Pfam" id="PF18027">
    <property type="entry name" value="Pepdidase_M14_N"/>
    <property type="match status" value="1"/>
</dbReference>
<dbReference type="InterPro" id="IPR050821">
    <property type="entry name" value="Cytosolic_carboxypeptidase"/>
</dbReference>
<feature type="domain" description="Peptidase M14" evidence="5">
    <location>
        <begin position="239"/>
        <end position="355"/>
    </location>
</feature>
<dbReference type="InterPro" id="IPR000834">
    <property type="entry name" value="Peptidase_M14"/>
</dbReference>